<dbReference type="EMBL" id="UOFE01000013">
    <property type="protein sequence ID" value="VAW51065.1"/>
    <property type="molecule type" value="Genomic_DNA"/>
</dbReference>
<evidence type="ECO:0000313" key="1">
    <source>
        <dbReference type="EMBL" id="VAW51065.1"/>
    </source>
</evidence>
<sequence length="998" mass="114128">MSRYHFSDNNPMDYFLVKNELINRLVITSRPITWIWGGSGTGKSVLASMLYTKIHGNKFWLDINEDDADVVRFLRRLINELEKNSSNEKSQALTNSFIGQGQTDKLFVDRCGKLLDLIDQPLSIFLDNAQWVHAFLPDLCSLLAKQKKPNIKIFITSQVCPDNDFTSLIVSDDIEEVPPSLLLFTLNETLTLFKKHSLDVNENVVQIYQKNRGLPAAITNSLLTIKNGSSDTGILDETSDFGALTSIELNLLTELSLYASISRAVLDYLGEEHNAYHHLQKMVEQRLFVDSETLSEGEIFHIHPILKVTLTENQSKLPNKVVLHAAKWEEQAGNIASALRLYAKSDEYDAFTRLFLTHVKQWYATGKSKVIDESLKQVSDIEKNKRPWLWVWESVLRLSVLPDEARSLAEQAYKCFKKSADIKGMYVSIAQVILTYLVKLSDFSEIKYWLHELSRFDTDEAFELIDDASLRSTVCYPVWFCMFIVMPEHESLQKWEKRTLCQLVEETDVISKLKILLLLQKAYLYRGDNYKIHPLESLVHIGNDKSFSPYDSLSYNLVKIHESWCHGDFSEIKSIYSNSISLAHAHNMQASLPHTSLQVAIAFILDGEYAEAKREIYQLLDDIPGQKTALLHHLYSIEAWRQSLQHEYAQAVSTANLCNKISNKSGCVAYIGFSLITQAYANALAGEYEQARKKLIDFDMSSAYEQYQIFYFHQSLLSCFLEFKRNNRSAAIEHATKAVDFSINKNLIYYIWSVPEILALNVSLALENGSNREHCYKLIDTLNLLPPDSAKSEKSWCWPVVIKTLGGFQTNIAQLNKPGKSRRIQLQIIYLAITYSDTGVPLEVLYDVLWPNEDIISARHKLDNSIYRVRQILGKENIKIVNNNVQLDTGNVWVDVIYLFELLRKCKKALQYESDVNEIKYMVEEVLHLYRGQYLEGVADASDKIVNLRVYIRSSVVDVLESTDNFMRKKGGNESADFIYSHLATLVRPIDGSDADVI</sequence>
<dbReference type="SUPFAM" id="SSF52540">
    <property type="entry name" value="P-loop containing nucleoside triphosphate hydrolases"/>
    <property type="match status" value="1"/>
</dbReference>
<organism evidence="1">
    <name type="scientific">hydrothermal vent metagenome</name>
    <dbReference type="NCBI Taxonomy" id="652676"/>
    <lineage>
        <taxon>unclassified sequences</taxon>
        <taxon>metagenomes</taxon>
        <taxon>ecological metagenomes</taxon>
    </lineage>
</organism>
<accession>A0A3B0W589</accession>
<gene>
    <name evidence="1" type="ORF">MNBD_GAMMA05-943</name>
</gene>
<dbReference type="Gene3D" id="3.40.50.300">
    <property type="entry name" value="P-loop containing nucleotide triphosphate hydrolases"/>
    <property type="match status" value="1"/>
</dbReference>
<dbReference type="InterPro" id="IPR051677">
    <property type="entry name" value="AfsR-DnrI-RedD_regulator"/>
</dbReference>
<name>A0A3B0W589_9ZZZZ</name>
<reference evidence="1" key="1">
    <citation type="submission" date="2018-06" db="EMBL/GenBank/DDBJ databases">
        <authorList>
            <person name="Zhirakovskaya E."/>
        </authorList>
    </citation>
    <scope>NUCLEOTIDE SEQUENCE</scope>
</reference>
<protein>
    <submittedName>
        <fullName evidence="1">Uncharacterized protein</fullName>
    </submittedName>
</protein>
<proteinExistence type="predicted"/>
<dbReference type="InterPro" id="IPR027417">
    <property type="entry name" value="P-loop_NTPase"/>
</dbReference>
<dbReference type="PANTHER" id="PTHR35807">
    <property type="entry name" value="TRANSCRIPTIONAL REGULATOR REDD-RELATED"/>
    <property type="match status" value="1"/>
</dbReference>
<dbReference type="AlphaFoldDB" id="A0A3B0W589"/>